<dbReference type="InterPro" id="IPR003593">
    <property type="entry name" value="AAA+_ATPase"/>
</dbReference>
<comment type="catalytic activity">
    <reaction evidence="1">
        <text>adenosylcob(III)inamide + ATP = adenosylcob(III)inamide phosphate + ADP + H(+)</text>
        <dbReference type="Rhea" id="RHEA:15769"/>
        <dbReference type="ChEBI" id="CHEBI:2480"/>
        <dbReference type="ChEBI" id="CHEBI:15378"/>
        <dbReference type="ChEBI" id="CHEBI:30616"/>
        <dbReference type="ChEBI" id="CHEBI:58502"/>
        <dbReference type="ChEBI" id="CHEBI:456216"/>
        <dbReference type="EC" id="2.7.1.156"/>
    </reaction>
</comment>
<feature type="compositionally biased region" description="Gly residues" evidence="18">
    <location>
        <begin position="203"/>
        <end position="214"/>
    </location>
</feature>
<evidence type="ECO:0000256" key="7">
    <source>
        <dbReference type="ARBA" id="ARBA00007490"/>
    </source>
</evidence>
<keyword evidence="12" id="KW-0547">Nucleotide-binding</keyword>
<comment type="function">
    <text evidence="4">Catalyzes ATP-dependent phosphorylation of adenosylcobinamide and addition of GMP to adenosylcobinamide phosphate.</text>
</comment>
<evidence type="ECO:0000256" key="14">
    <source>
        <dbReference type="ARBA" id="ARBA00022840"/>
    </source>
</evidence>
<evidence type="ECO:0000256" key="1">
    <source>
        <dbReference type="ARBA" id="ARBA00000312"/>
    </source>
</evidence>
<keyword evidence="20" id="KW-0548">Nucleotidyltransferase</keyword>
<keyword evidence="11" id="KW-0808">Transferase</keyword>
<evidence type="ECO:0000256" key="8">
    <source>
        <dbReference type="ARBA" id="ARBA00012016"/>
    </source>
</evidence>
<dbReference type="EMBL" id="JAHBAY010000007">
    <property type="protein sequence ID" value="MBT0770997.1"/>
    <property type="molecule type" value="Genomic_DNA"/>
</dbReference>
<dbReference type="GO" id="GO:0016779">
    <property type="term" value="F:nucleotidyltransferase activity"/>
    <property type="evidence" value="ECO:0007669"/>
    <property type="project" value="UniProtKB-KW"/>
</dbReference>
<evidence type="ECO:0000256" key="18">
    <source>
        <dbReference type="SAM" id="MobiDB-lite"/>
    </source>
</evidence>
<evidence type="ECO:0000256" key="11">
    <source>
        <dbReference type="ARBA" id="ARBA00022679"/>
    </source>
</evidence>
<keyword evidence="14" id="KW-0067">ATP-binding</keyword>
<dbReference type="PANTHER" id="PTHR34848:SF1">
    <property type="entry name" value="BIFUNCTIONAL ADENOSYLCOBALAMIN BIOSYNTHESIS PROTEIN COBU"/>
    <property type="match status" value="1"/>
</dbReference>
<dbReference type="InterPro" id="IPR003203">
    <property type="entry name" value="CobU/CobP"/>
</dbReference>
<organism evidence="20 21">
    <name type="scientific">Kineosporia corallincola</name>
    <dbReference type="NCBI Taxonomy" id="2835133"/>
    <lineage>
        <taxon>Bacteria</taxon>
        <taxon>Bacillati</taxon>
        <taxon>Actinomycetota</taxon>
        <taxon>Actinomycetes</taxon>
        <taxon>Kineosporiales</taxon>
        <taxon>Kineosporiaceae</taxon>
        <taxon>Kineosporia</taxon>
    </lineage>
</organism>
<evidence type="ECO:0000256" key="4">
    <source>
        <dbReference type="ARBA" id="ARBA00003889"/>
    </source>
</evidence>
<evidence type="ECO:0000256" key="13">
    <source>
        <dbReference type="ARBA" id="ARBA00022777"/>
    </source>
</evidence>
<dbReference type="EC" id="2.7.1.156" evidence="8"/>
<evidence type="ECO:0000256" key="12">
    <source>
        <dbReference type="ARBA" id="ARBA00022741"/>
    </source>
</evidence>
<evidence type="ECO:0000256" key="16">
    <source>
        <dbReference type="ARBA" id="ARBA00029570"/>
    </source>
</evidence>
<name>A0ABS5TIU6_9ACTN</name>
<feature type="region of interest" description="Disordered" evidence="18">
    <location>
        <begin position="180"/>
        <end position="214"/>
    </location>
</feature>
<evidence type="ECO:0000256" key="6">
    <source>
        <dbReference type="ARBA" id="ARBA00005159"/>
    </source>
</evidence>
<sequence length="405" mass="42409">MRLNLTATGPAGGFPVTGCSCAVCSRAHRAGVTHGPARLESPDGWAIGLEGVEREPAAHSAGFEPLGAGVVLIRTARGLVLWAPQAGEIPGAVLDSLAPPIVDDELRAVYLGPAPDAAGSGGEMPSVACARGLARLRARGVIGPGTRCLLVGLSHHETHPARLEACLRLWGAELPGPGSGIELERDADPGHGFPPVESAARPGRGGSSGSGGRVLVLGGSGSGKSAFAEQMLSAAPEVVYLATGPKPVAEKDDSASASVEDSPTEHPEDEEWAARVRKHQQRRPDWWRTLETVEVAGPLAQDERAILLDSVGTWLSGVLDRCGAWDERPGWREQLDAEIEALLAAWRQRSAPLVAVSDEVGWSIVPSTASGRMFREELGRLNARLADASEDVFVVVAGRLLRTDA</sequence>
<comment type="pathway">
    <text evidence="5">Cofactor biosynthesis; adenosylcobalamin biosynthesis; adenosylcobalamin from cob(II)yrinate a,c-diamide: step 6/7.</text>
</comment>
<keyword evidence="13 20" id="KW-0418">Kinase</keyword>
<feature type="domain" description="AAA+ ATPase" evidence="19">
    <location>
        <begin position="210"/>
        <end position="384"/>
    </location>
</feature>
<keyword evidence="15" id="KW-0342">GTP-binding</keyword>
<evidence type="ECO:0000256" key="2">
    <source>
        <dbReference type="ARBA" id="ARBA00000711"/>
    </source>
</evidence>
<evidence type="ECO:0000256" key="15">
    <source>
        <dbReference type="ARBA" id="ARBA00023134"/>
    </source>
</evidence>
<evidence type="ECO:0000313" key="20">
    <source>
        <dbReference type="EMBL" id="MBT0770997.1"/>
    </source>
</evidence>
<dbReference type="RefSeq" id="WP_214157277.1">
    <property type="nucleotide sequence ID" value="NZ_JAHBAY010000007.1"/>
</dbReference>
<evidence type="ECO:0000256" key="3">
    <source>
        <dbReference type="ARBA" id="ARBA00001522"/>
    </source>
</evidence>
<dbReference type="SMART" id="SM00382">
    <property type="entry name" value="AAA"/>
    <property type="match status" value="1"/>
</dbReference>
<comment type="catalytic activity">
    <reaction evidence="3">
        <text>adenosylcob(III)inamide + GTP = adenosylcob(III)inamide phosphate + GDP + H(+)</text>
        <dbReference type="Rhea" id="RHEA:15765"/>
        <dbReference type="ChEBI" id="CHEBI:2480"/>
        <dbReference type="ChEBI" id="CHEBI:15378"/>
        <dbReference type="ChEBI" id="CHEBI:37565"/>
        <dbReference type="ChEBI" id="CHEBI:58189"/>
        <dbReference type="ChEBI" id="CHEBI:58502"/>
        <dbReference type="EC" id="2.7.1.156"/>
    </reaction>
</comment>
<feature type="region of interest" description="Disordered" evidence="18">
    <location>
        <begin position="247"/>
        <end position="271"/>
    </location>
</feature>
<evidence type="ECO:0000256" key="10">
    <source>
        <dbReference type="ARBA" id="ARBA00022573"/>
    </source>
</evidence>
<comment type="catalytic activity">
    <reaction evidence="2">
        <text>adenosylcob(III)inamide phosphate + GTP + H(+) = adenosylcob(III)inamide-GDP + diphosphate</text>
        <dbReference type="Rhea" id="RHEA:22712"/>
        <dbReference type="ChEBI" id="CHEBI:15378"/>
        <dbReference type="ChEBI" id="CHEBI:33019"/>
        <dbReference type="ChEBI" id="CHEBI:37565"/>
        <dbReference type="ChEBI" id="CHEBI:58502"/>
        <dbReference type="ChEBI" id="CHEBI:60487"/>
        <dbReference type="EC" id="2.7.7.62"/>
    </reaction>
</comment>
<proteinExistence type="inferred from homology"/>
<evidence type="ECO:0000259" key="19">
    <source>
        <dbReference type="SMART" id="SM00382"/>
    </source>
</evidence>
<comment type="similarity">
    <text evidence="7">Belongs to the CobU/CobP family.</text>
</comment>
<gene>
    <name evidence="20" type="ORF">KIH74_18810</name>
</gene>
<evidence type="ECO:0000313" key="21">
    <source>
        <dbReference type="Proteomes" id="UP001197247"/>
    </source>
</evidence>
<dbReference type="CDD" id="cd00544">
    <property type="entry name" value="CobU"/>
    <property type="match status" value="1"/>
</dbReference>
<comment type="pathway">
    <text evidence="6">Cofactor biosynthesis; adenosylcobalamin biosynthesis; adenosylcobalamin from cob(II)yrinate a,c-diamide: step 5/7.</text>
</comment>
<dbReference type="PANTHER" id="PTHR34848">
    <property type="match status" value="1"/>
</dbReference>
<comment type="caution">
    <text evidence="20">The sequence shown here is derived from an EMBL/GenBank/DDBJ whole genome shotgun (WGS) entry which is preliminary data.</text>
</comment>
<keyword evidence="10" id="KW-0169">Cobalamin biosynthesis</keyword>
<evidence type="ECO:0000256" key="9">
    <source>
        <dbReference type="ARBA" id="ARBA00012523"/>
    </source>
</evidence>
<evidence type="ECO:0000256" key="5">
    <source>
        <dbReference type="ARBA" id="ARBA00004692"/>
    </source>
</evidence>
<dbReference type="Pfam" id="PF02283">
    <property type="entry name" value="CobU"/>
    <property type="match status" value="1"/>
</dbReference>
<evidence type="ECO:0000256" key="17">
    <source>
        <dbReference type="ARBA" id="ARBA00030571"/>
    </source>
</evidence>
<accession>A0ABS5TIU6</accession>
<dbReference type="SUPFAM" id="SSF52540">
    <property type="entry name" value="P-loop containing nucleoside triphosphate hydrolases"/>
    <property type="match status" value="1"/>
</dbReference>
<dbReference type="GO" id="GO:0016301">
    <property type="term" value="F:kinase activity"/>
    <property type="evidence" value="ECO:0007669"/>
    <property type="project" value="UniProtKB-KW"/>
</dbReference>
<dbReference type="Gene3D" id="3.40.50.300">
    <property type="entry name" value="P-loop containing nucleotide triphosphate hydrolases"/>
    <property type="match status" value="1"/>
</dbReference>
<protein>
    <recommendedName>
        <fullName evidence="16">Adenosylcobinamide kinase</fullName>
        <ecNumber evidence="8">2.7.1.156</ecNumber>
        <ecNumber evidence="9">2.7.7.62</ecNumber>
    </recommendedName>
    <alternativeName>
        <fullName evidence="17">Adenosylcobinamide-phosphate guanylyltransferase</fullName>
    </alternativeName>
</protein>
<dbReference type="PROSITE" id="PS51257">
    <property type="entry name" value="PROKAR_LIPOPROTEIN"/>
    <property type="match status" value="1"/>
</dbReference>
<keyword evidence="21" id="KW-1185">Reference proteome</keyword>
<dbReference type="Proteomes" id="UP001197247">
    <property type="component" value="Unassembled WGS sequence"/>
</dbReference>
<reference evidence="20 21" key="1">
    <citation type="submission" date="2021-05" db="EMBL/GenBank/DDBJ databases">
        <title>Kineosporia and Streptomyces sp. nov. two new marine actinobacteria isolated from Coral.</title>
        <authorList>
            <person name="Buangrab K."/>
            <person name="Sutthacheep M."/>
            <person name="Yeemin T."/>
            <person name="Harunari E."/>
            <person name="Igarashi Y."/>
            <person name="Kanchanasin P."/>
            <person name="Tanasupawat S."/>
            <person name="Phongsopitanun W."/>
        </authorList>
    </citation>
    <scope>NUCLEOTIDE SEQUENCE [LARGE SCALE GENOMIC DNA]</scope>
    <source>
        <strain evidence="20 21">J2-2</strain>
    </source>
</reference>
<dbReference type="EC" id="2.7.7.62" evidence="9"/>
<dbReference type="InterPro" id="IPR027417">
    <property type="entry name" value="P-loop_NTPase"/>
</dbReference>